<dbReference type="EMBL" id="BRLF01000013">
    <property type="protein sequence ID" value="GKX49275.1"/>
    <property type="molecule type" value="Genomic_DNA"/>
</dbReference>
<protein>
    <recommendedName>
        <fullName evidence="5">Excisionase</fullName>
    </recommendedName>
</protein>
<comment type="caution">
    <text evidence="2">The sequence shown here is derived from an EMBL/GenBank/DDBJ whole genome shotgun (WGS) entry which is preliminary data.</text>
</comment>
<dbReference type="Proteomes" id="UP001058167">
    <property type="component" value="Unassembled WGS sequence"/>
</dbReference>
<reference evidence="1" key="1">
    <citation type="submission" date="2022-06" db="EMBL/GenBank/DDBJ databases">
        <title>Draft genome sequences of Pectobacterium carotovorum subsp. carotovorum str. NBRC12380.</title>
        <authorList>
            <person name="Wakabayashi Y."/>
            <person name="Kojima K."/>
        </authorList>
    </citation>
    <scope>NUCLEOTIDE SEQUENCE</scope>
    <source>
        <strain evidence="1">NBRC 12380</strain>
    </source>
</reference>
<proteinExistence type="predicted"/>
<dbReference type="AlphaFoldDB" id="A0AAI9KZ42"/>
<dbReference type="RefSeq" id="WP_109411760.1">
    <property type="nucleotide sequence ID" value="NZ_BRCK01000001.1"/>
</dbReference>
<evidence type="ECO:0000313" key="3">
    <source>
        <dbReference type="Proteomes" id="UP001058167"/>
    </source>
</evidence>
<sequence>MSKLMKASKWGKREFEVGSEPDTRTIKRWIENGLLRGRIVDGSAWVCSSEKWGVDSTVSQAVMQLINEE</sequence>
<evidence type="ECO:0000313" key="2">
    <source>
        <dbReference type="EMBL" id="GLV68429.1"/>
    </source>
</evidence>
<organism evidence="2 4">
    <name type="scientific">Pectobacterium carotovorum subsp. carotovorum</name>
    <name type="common">Erwinia carotovora subsp. carotovora</name>
    <dbReference type="NCBI Taxonomy" id="555"/>
    <lineage>
        <taxon>Bacteria</taxon>
        <taxon>Pseudomonadati</taxon>
        <taxon>Pseudomonadota</taxon>
        <taxon>Gammaproteobacteria</taxon>
        <taxon>Enterobacterales</taxon>
        <taxon>Pectobacteriaceae</taxon>
        <taxon>Pectobacterium</taxon>
    </lineage>
</organism>
<evidence type="ECO:0008006" key="5">
    <source>
        <dbReference type="Google" id="ProtNLM"/>
    </source>
</evidence>
<dbReference type="EMBL" id="BSRL01000001">
    <property type="protein sequence ID" value="GLV68429.1"/>
    <property type="molecule type" value="Genomic_DNA"/>
</dbReference>
<keyword evidence="3" id="KW-1185">Reference proteome</keyword>
<dbReference type="Proteomes" id="UP001165145">
    <property type="component" value="Unassembled WGS sequence"/>
</dbReference>
<evidence type="ECO:0000313" key="1">
    <source>
        <dbReference type="EMBL" id="GKX49275.1"/>
    </source>
</evidence>
<accession>A0AAI9KZ42</accession>
<name>A0AAI9KZ42_PECCC</name>
<evidence type="ECO:0000313" key="4">
    <source>
        <dbReference type="Proteomes" id="UP001165145"/>
    </source>
</evidence>
<gene>
    <name evidence="2" type="ORF">Pcaca03_08730</name>
    <name evidence="1" type="ORF">SOASR016_40270</name>
</gene>
<reference evidence="2" key="2">
    <citation type="submission" date="2023-02" db="EMBL/GenBank/DDBJ databases">
        <title>Pectobacterium carotovorum subsp. carotovorum NBRC 12380.</title>
        <authorList>
            <person name="Ichikawa N."/>
            <person name="Sato H."/>
            <person name="Tonouchi N."/>
        </authorList>
    </citation>
    <scope>NUCLEOTIDE SEQUENCE</scope>
    <source>
        <strain evidence="2">NBRC 12380</strain>
    </source>
</reference>